<dbReference type="PANTHER" id="PTHR28666:SF1">
    <property type="entry name" value="TRANSMEMBRANE PROTEIN 240"/>
    <property type="match status" value="1"/>
</dbReference>
<reference evidence="2" key="1">
    <citation type="submission" date="2018-07" db="EMBL/GenBank/DDBJ databases">
        <title>Comparative genomics of catfishes provides insights into carnivory and benthic adaptation.</title>
        <authorList>
            <person name="Zhang Y."/>
            <person name="Wang D."/>
            <person name="Peng Z."/>
            <person name="Zheng S."/>
            <person name="Shao F."/>
            <person name="Tao W."/>
        </authorList>
    </citation>
    <scope>NUCLEOTIDE SEQUENCE</scope>
    <source>
        <strain evidence="2">Chongqing</strain>
    </source>
</reference>
<name>A0AAD5F8T2_SILAS</name>
<keyword evidence="1" id="KW-1133">Transmembrane helix</keyword>
<gene>
    <name evidence="2" type="ORF">C0J50_7284</name>
</gene>
<dbReference type="PANTHER" id="PTHR28666">
    <property type="entry name" value="TRANSMEMBRANE PROTEIN 240"/>
    <property type="match status" value="1"/>
</dbReference>
<feature type="non-terminal residue" evidence="2">
    <location>
        <position position="128"/>
    </location>
</feature>
<organism evidence="2 3">
    <name type="scientific">Silurus asotus</name>
    <name type="common">Amur catfish</name>
    <name type="synonym">Parasilurus asotus</name>
    <dbReference type="NCBI Taxonomy" id="30991"/>
    <lineage>
        <taxon>Eukaryota</taxon>
        <taxon>Metazoa</taxon>
        <taxon>Chordata</taxon>
        <taxon>Craniata</taxon>
        <taxon>Vertebrata</taxon>
        <taxon>Euteleostomi</taxon>
        <taxon>Actinopterygii</taxon>
        <taxon>Neopterygii</taxon>
        <taxon>Teleostei</taxon>
        <taxon>Ostariophysi</taxon>
        <taxon>Siluriformes</taxon>
        <taxon>Siluridae</taxon>
        <taxon>Silurus</taxon>
    </lineage>
</organism>
<dbReference type="EMBL" id="MU593954">
    <property type="protein sequence ID" value="KAI5607168.1"/>
    <property type="molecule type" value="Genomic_DNA"/>
</dbReference>
<evidence type="ECO:0000313" key="2">
    <source>
        <dbReference type="EMBL" id="KAI5607168.1"/>
    </source>
</evidence>
<protein>
    <submittedName>
        <fullName evidence="2">Transmembrane protein 240 isoform X1</fullName>
    </submittedName>
</protein>
<dbReference type="AlphaFoldDB" id="A0AAD5F8T2"/>
<proteinExistence type="predicted"/>
<dbReference type="Proteomes" id="UP001205998">
    <property type="component" value="Unassembled WGS sequence"/>
</dbReference>
<comment type="caution">
    <text evidence="2">The sequence shown here is derived from an EMBL/GenBank/DDBJ whole genome shotgun (WGS) entry which is preliminary data.</text>
</comment>
<keyword evidence="1" id="KW-0472">Membrane</keyword>
<feature type="non-terminal residue" evidence="2">
    <location>
        <position position="1"/>
    </location>
</feature>
<dbReference type="Pfam" id="PF15207">
    <property type="entry name" value="TMEM240"/>
    <property type="match status" value="1"/>
</dbReference>
<evidence type="ECO:0000313" key="3">
    <source>
        <dbReference type="Proteomes" id="UP001205998"/>
    </source>
</evidence>
<evidence type="ECO:0000256" key="1">
    <source>
        <dbReference type="SAM" id="Phobius"/>
    </source>
</evidence>
<sequence>ICPLLSRRHRVQYVIPYEGSSSPDRDLPAGGSSVTKQEVDLVLGLLLGFCISWVLLWLDRSLHRVLRAWRAHPQKDVWRSWKWVTRMCNVQELRRRLQQRRNNSREDNNVVHVKHKHYHNGHLSPRRL</sequence>
<feature type="transmembrane region" description="Helical" evidence="1">
    <location>
        <begin position="41"/>
        <end position="58"/>
    </location>
</feature>
<dbReference type="InterPro" id="IPR027947">
    <property type="entry name" value="TMEM240"/>
</dbReference>
<accession>A0AAD5F8T2</accession>
<keyword evidence="1 2" id="KW-0812">Transmembrane</keyword>
<keyword evidence="3" id="KW-1185">Reference proteome</keyword>